<evidence type="ECO:0000313" key="2">
    <source>
        <dbReference type="EMBL" id="CAF5210227.1"/>
    </source>
</evidence>
<dbReference type="EMBL" id="CAJOBI010339039">
    <property type="protein sequence ID" value="CAF5210227.1"/>
    <property type="molecule type" value="Genomic_DNA"/>
</dbReference>
<accession>A0A8S3J462</accession>
<evidence type="ECO:0000256" key="1">
    <source>
        <dbReference type="SAM" id="MobiDB-lite"/>
    </source>
</evidence>
<feature type="region of interest" description="Disordered" evidence="1">
    <location>
        <begin position="1"/>
        <end position="33"/>
    </location>
</feature>
<comment type="caution">
    <text evidence="2">The sequence shown here is derived from an EMBL/GenBank/DDBJ whole genome shotgun (WGS) entry which is preliminary data.</text>
</comment>
<reference evidence="2" key="1">
    <citation type="submission" date="2021-02" db="EMBL/GenBank/DDBJ databases">
        <authorList>
            <person name="Nowell W R."/>
        </authorList>
    </citation>
    <scope>NUCLEOTIDE SEQUENCE</scope>
</reference>
<dbReference type="AlphaFoldDB" id="A0A8S3J462"/>
<gene>
    <name evidence="2" type="ORF">SMN809_LOCUS78114</name>
</gene>
<proteinExistence type="predicted"/>
<name>A0A8S3J462_9BILA</name>
<organism evidence="2 3">
    <name type="scientific">Rotaria magnacalcarata</name>
    <dbReference type="NCBI Taxonomy" id="392030"/>
    <lineage>
        <taxon>Eukaryota</taxon>
        <taxon>Metazoa</taxon>
        <taxon>Spiralia</taxon>
        <taxon>Gnathifera</taxon>
        <taxon>Rotifera</taxon>
        <taxon>Eurotatoria</taxon>
        <taxon>Bdelloidea</taxon>
        <taxon>Philodinida</taxon>
        <taxon>Philodinidae</taxon>
        <taxon>Rotaria</taxon>
    </lineage>
</organism>
<feature type="compositionally biased region" description="Polar residues" evidence="1">
    <location>
        <begin position="16"/>
        <end position="33"/>
    </location>
</feature>
<dbReference type="Proteomes" id="UP000676336">
    <property type="component" value="Unassembled WGS sequence"/>
</dbReference>
<feature type="non-terminal residue" evidence="2">
    <location>
        <position position="108"/>
    </location>
</feature>
<protein>
    <submittedName>
        <fullName evidence="2">Uncharacterized protein</fullName>
    </submittedName>
</protein>
<sequence>QTTSNTSPLSAAANDSHVTLENGQTIRRNTSQPSNRRVILDTDRTPTLTQNGILRISPTKNKPNFDGYTLLNAQQKTANGTNAVLNEQSARAILAASGLLQSDEEDEY</sequence>
<feature type="non-terminal residue" evidence="2">
    <location>
        <position position="1"/>
    </location>
</feature>
<evidence type="ECO:0000313" key="3">
    <source>
        <dbReference type="Proteomes" id="UP000676336"/>
    </source>
</evidence>